<dbReference type="Proteomes" id="UP001606210">
    <property type="component" value="Unassembled WGS sequence"/>
</dbReference>
<name>A0ABW7EXH3_9BURK</name>
<dbReference type="Gene3D" id="3.20.20.370">
    <property type="entry name" value="Glycoside hydrolase/deacetylase"/>
    <property type="match status" value="1"/>
</dbReference>
<evidence type="ECO:0000313" key="2">
    <source>
        <dbReference type="EMBL" id="MFG6428921.1"/>
    </source>
</evidence>
<dbReference type="CDD" id="cd10979">
    <property type="entry name" value="CE4_PuuE_like"/>
    <property type="match status" value="1"/>
</dbReference>
<dbReference type="RefSeq" id="WP_394475938.1">
    <property type="nucleotide sequence ID" value="NZ_JBIGHV010000001.1"/>
</dbReference>
<evidence type="ECO:0000313" key="3">
    <source>
        <dbReference type="Proteomes" id="UP001606210"/>
    </source>
</evidence>
<dbReference type="PANTHER" id="PTHR43123">
    <property type="entry name" value="POLYSACCHARIDE DEACETYLASE-RELATED"/>
    <property type="match status" value="1"/>
</dbReference>
<accession>A0ABW7EXH3</accession>
<evidence type="ECO:0000259" key="1">
    <source>
        <dbReference type="Pfam" id="PF01522"/>
    </source>
</evidence>
<gene>
    <name evidence="2" type="ORF">ACG00Y_03305</name>
</gene>
<comment type="caution">
    <text evidence="2">The sequence shown here is derived from an EMBL/GenBank/DDBJ whole genome shotgun (WGS) entry which is preliminary data.</text>
</comment>
<reference evidence="2 3" key="1">
    <citation type="submission" date="2024-08" db="EMBL/GenBank/DDBJ databases">
        <authorList>
            <person name="Lu H."/>
        </authorList>
    </citation>
    <scope>NUCLEOTIDE SEQUENCE [LARGE SCALE GENOMIC DNA]</scope>
    <source>
        <strain evidence="2 3">LYH14W</strain>
    </source>
</reference>
<dbReference type="InterPro" id="IPR011330">
    <property type="entry name" value="Glyco_hydro/deAcase_b/a-brl"/>
</dbReference>
<protein>
    <submittedName>
        <fullName evidence="2">Polysaccharide deacetylase family protein</fullName>
    </submittedName>
</protein>
<organism evidence="2 3">
    <name type="scientific">Pelomonas parva</name>
    <dbReference type="NCBI Taxonomy" id="3299032"/>
    <lineage>
        <taxon>Bacteria</taxon>
        <taxon>Pseudomonadati</taxon>
        <taxon>Pseudomonadota</taxon>
        <taxon>Betaproteobacteria</taxon>
        <taxon>Burkholderiales</taxon>
        <taxon>Sphaerotilaceae</taxon>
        <taxon>Roseateles</taxon>
    </lineage>
</organism>
<keyword evidence="3" id="KW-1185">Reference proteome</keyword>
<feature type="domain" description="NodB homology" evidence="1">
    <location>
        <begin position="86"/>
        <end position="191"/>
    </location>
</feature>
<dbReference type="SUPFAM" id="SSF88713">
    <property type="entry name" value="Glycoside hydrolase/deacetylase"/>
    <property type="match status" value="1"/>
</dbReference>
<dbReference type="EMBL" id="JBIGHV010000001">
    <property type="protein sequence ID" value="MFG6428921.1"/>
    <property type="molecule type" value="Genomic_DNA"/>
</dbReference>
<dbReference type="Pfam" id="PF01522">
    <property type="entry name" value="Polysacc_deac_1"/>
    <property type="match status" value="1"/>
</dbReference>
<proteinExistence type="predicted"/>
<dbReference type="InterPro" id="IPR002509">
    <property type="entry name" value="NODB_dom"/>
</dbReference>
<sequence>MALDPSHLDYPQRRYGMDHGRYDWSLLTDRPRLQWPGGKPLAVWINVSLQHFPMNPSAKLKLPGSMTMPYPDLRHFTLRDYGNRVGIYRLLRAFDAYGVRPSFAINAELALRYPALMADIRARGDEVLGHSWSMDTPHVGGLAVDEERATVQRSLATLREASGQPVRGWLSPGKLQSPHTPELLKAEGIDYFCDWVNDELPYAFHTAHGSLWNLPLATEIEDRFVVMDNLHAEASWAEQVMDAFDLLLAEAREQGGRLLSLSLHPWVMGQPHRIQHLETVLQHISASSEVWQASPGEIIDAFAAQQLEVAA</sequence>
<dbReference type="PANTHER" id="PTHR43123:SF4">
    <property type="entry name" value="POLYSACCHARIDE DEACETYLASE"/>
    <property type="match status" value="1"/>
</dbReference>